<feature type="non-terminal residue" evidence="1">
    <location>
        <position position="243"/>
    </location>
</feature>
<dbReference type="EMBL" id="LAZR01039365">
    <property type="protein sequence ID" value="KKL17178.1"/>
    <property type="molecule type" value="Genomic_DNA"/>
</dbReference>
<organism evidence="1">
    <name type="scientific">marine sediment metagenome</name>
    <dbReference type="NCBI Taxonomy" id="412755"/>
    <lineage>
        <taxon>unclassified sequences</taxon>
        <taxon>metagenomes</taxon>
        <taxon>ecological metagenomes</taxon>
    </lineage>
</organism>
<evidence type="ECO:0008006" key="2">
    <source>
        <dbReference type="Google" id="ProtNLM"/>
    </source>
</evidence>
<protein>
    <recommendedName>
        <fullName evidence="2">Bacteriophage Mu GpT domain-containing protein</fullName>
    </recommendedName>
</protein>
<evidence type="ECO:0000313" key="1">
    <source>
        <dbReference type="EMBL" id="KKL17178.1"/>
    </source>
</evidence>
<proteinExistence type="predicted"/>
<reference evidence="1" key="1">
    <citation type="journal article" date="2015" name="Nature">
        <title>Complex archaea that bridge the gap between prokaryotes and eukaryotes.</title>
        <authorList>
            <person name="Spang A."/>
            <person name="Saw J.H."/>
            <person name="Jorgensen S.L."/>
            <person name="Zaremba-Niedzwiedzka K."/>
            <person name="Martijn J."/>
            <person name="Lind A.E."/>
            <person name="van Eijk R."/>
            <person name="Schleper C."/>
            <person name="Guy L."/>
            <person name="Ettema T.J."/>
        </authorList>
    </citation>
    <scope>NUCLEOTIDE SEQUENCE</scope>
</reference>
<comment type="caution">
    <text evidence="1">The sequence shown here is derived from an EMBL/GenBank/DDBJ whole genome shotgun (WGS) entry which is preliminary data.</text>
</comment>
<sequence>MAIMTTGQFLLFTEPGLANIWFEAQTPIEEEFSRYLNIDRFKKLVKTDAKMAGIGSLQQIAEGGEVTFDEMIAPITKDYNAIEEGLGYKITRKLQRKELYGQVAKFERSLRRASQDAIEIYAHDILNRATNTTFTDGTTSTGFDGLALASTAHTRLDGGATQSNSLAAALSLANLQTARLRFKQYKDDRGRPVRLEMSSLLLVSDLWPDAVELLESTMRPDTANNAINVVNRFGLNILESQLV</sequence>
<dbReference type="AlphaFoldDB" id="A0A0F9DZB4"/>
<dbReference type="Pfam" id="PF25209">
    <property type="entry name" value="Phage_capsid_4"/>
    <property type="match status" value="1"/>
</dbReference>
<accession>A0A0F9DZB4</accession>
<name>A0A0F9DZB4_9ZZZZ</name>
<gene>
    <name evidence="1" type="ORF">LCGC14_2488180</name>
</gene>